<sequence length="473" mass="52917">MHRKKWILAGCMLLVMAFMIMAVGGCGKPAAKSTVGTIDTGLTADEMDLQKFANLFPHHYDSFMKNAEMSSFGTKYGGNLEKDSHLEKYPYLSTLFAGYPFSLEYNEDRGHVYAMRDIATVKRVTSLPNGKKQVGSCLTCKSAEVPGMIQKMGLDYYSTPVEEHLKNVNHGMTCANCHDPQTMKLRVVQPAFIAAMKERGEDVTKATQKQLRDYVCAQCHVEYYFNPSRQGEVTFPWEKGFTPDAIEQYYNEVAATENKFAQDWKHPLAGTPMLKAQHPEFETYQGSIHQVNGVSCADCHMPYIKEGGQKISSHQWTSPLKQMEQSCVVCHREDTETLRNYVINKQDLTFELLNKAGSATEVAAKSIEKAMQAGATDADLEAARKLHRSAQWRWDFVAAENSMGFHNTPLTMNTLAKSIDLANQATMAAAKAGNFHDIPAATPYSEFINERLATKGWPKDKGEKRPAGDLSWK</sequence>
<accession>A0A4R2RPT0</accession>
<comment type="similarity">
    <text evidence="2">Belongs to the cytochrome c-552 family.</text>
</comment>
<dbReference type="CDD" id="cd00548">
    <property type="entry name" value="NrfA-like"/>
    <property type="match status" value="1"/>
</dbReference>
<dbReference type="PANTHER" id="PTHR30633">
    <property type="entry name" value="CYTOCHROME C-552 RESPIRATORY NITRITE REDUCTASE"/>
    <property type="match status" value="1"/>
</dbReference>
<keyword evidence="9" id="KW-0408">Iron</keyword>
<evidence type="ECO:0000256" key="1">
    <source>
        <dbReference type="ARBA" id="ARBA00004196"/>
    </source>
</evidence>
<feature type="signal peptide" evidence="11">
    <location>
        <begin position="1"/>
        <end position="22"/>
    </location>
</feature>
<dbReference type="EMBL" id="SLXT01000006">
    <property type="protein sequence ID" value="TCP65144.1"/>
    <property type="molecule type" value="Genomic_DNA"/>
</dbReference>
<evidence type="ECO:0000256" key="11">
    <source>
        <dbReference type="SAM" id="SignalP"/>
    </source>
</evidence>
<evidence type="ECO:0000313" key="13">
    <source>
        <dbReference type="Proteomes" id="UP000294813"/>
    </source>
</evidence>
<keyword evidence="6 11" id="KW-0732">Signal</keyword>
<gene>
    <name evidence="12" type="ORF">EDD73_10622</name>
</gene>
<dbReference type="GO" id="GO:0046872">
    <property type="term" value="F:metal ion binding"/>
    <property type="evidence" value="ECO:0007669"/>
    <property type="project" value="UniProtKB-KW"/>
</dbReference>
<reference evidence="12 13" key="1">
    <citation type="submission" date="2019-03" db="EMBL/GenBank/DDBJ databases">
        <title>Genomic Encyclopedia of Type Strains, Phase IV (KMG-IV): sequencing the most valuable type-strain genomes for metagenomic binning, comparative biology and taxonomic classification.</title>
        <authorList>
            <person name="Goeker M."/>
        </authorList>
    </citation>
    <scope>NUCLEOTIDE SEQUENCE [LARGE SCALE GENOMIC DNA]</scope>
    <source>
        <strain evidence="12 13">DSM 11170</strain>
    </source>
</reference>
<dbReference type="Proteomes" id="UP000294813">
    <property type="component" value="Unassembled WGS sequence"/>
</dbReference>
<evidence type="ECO:0000256" key="3">
    <source>
        <dbReference type="ARBA" id="ARBA00011887"/>
    </source>
</evidence>
<dbReference type="InterPro" id="IPR036280">
    <property type="entry name" value="Multihaem_cyt_sf"/>
</dbReference>
<evidence type="ECO:0000313" key="12">
    <source>
        <dbReference type="EMBL" id="TCP65144.1"/>
    </source>
</evidence>
<dbReference type="AlphaFoldDB" id="A0A4R2RPT0"/>
<dbReference type="Gene3D" id="1.20.140.10">
    <property type="entry name" value="Butyryl-CoA Dehydrogenase, subunit A, domain 3"/>
    <property type="match status" value="1"/>
</dbReference>
<dbReference type="GO" id="GO:0019645">
    <property type="term" value="P:anaerobic electron transport chain"/>
    <property type="evidence" value="ECO:0007669"/>
    <property type="project" value="TreeGrafter"/>
</dbReference>
<keyword evidence="5" id="KW-0479">Metal-binding</keyword>
<evidence type="ECO:0000256" key="2">
    <source>
        <dbReference type="ARBA" id="ARBA00009288"/>
    </source>
</evidence>
<keyword evidence="4" id="KW-0349">Heme</keyword>
<dbReference type="SUPFAM" id="SSF48695">
    <property type="entry name" value="Multiheme cytochromes"/>
    <property type="match status" value="1"/>
</dbReference>
<dbReference type="RefSeq" id="WP_165876318.1">
    <property type="nucleotide sequence ID" value="NZ_JAOQNU010000006.1"/>
</dbReference>
<comment type="subcellular location">
    <subcellularLocation>
        <location evidence="1">Cell envelope</location>
    </subcellularLocation>
</comment>
<dbReference type="PANTHER" id="PTHR30633:SF0">
    <property type="entry name" value="CYTOCHROME C-552"/>
    <property type="match status" value="1"/>
</dbReference>
<dbReference type="PROSITE" id="PS51257">
    <property type="entry name" value="PROKAR_LIPOPROTEIN"/>
    <property type="match status" value="1"/>
</dbReference>
<evidence type="ECO:0000256" key="9">
    <source>
        <dbReference type="ARBA" id="ARBA00023004"/>
    </source>
</evidence>
<evidence type="ECO:0000256" key="8">
    <source>
        <dbReference type="ARBA" id="ARBA00023002"/>
    </source>
</evidence>
<dbReference type="PIRSF" id="PIRSF000243">
    <property type="entry name" value="Cyt_c552"/>
    <property type="match status" value="1"/>
</dbReference>
<protein>
    <recommendedName>
        <fullName evidence="3">nitrite reductase (cytochrome; ammonia-forming)</fullName>
        <ecNumber evidence="3">1.7.2.2</ecNumber>
    </recommendedName>
</protein>
<evidence type="ECO:0000256" key="7">
    <source>
        <dbReference type="ARBA" id="ARBA00022837"/>
    </source>
</evidence>
<evidence type="ECO:0000256" key="10">
    <source>
        <dbReference type="ARBA" id="ARBA00049131"/>
    </source>
</evidence>
<dbReference type="GO" id="GO:0042279">
    <property type="term" value="F:nitrite reductase (cytochrome, ammonia-forming) activity"/>
    <property type="evidence" value="ECO:0007669"/>
    <property type="project" value="UniProtKB-EC"/>
</dbReference>
<comment type="caution">
    <text evidence="12">The sequence shown here is derived from an EMBL/GenBank/DDBJ whole genome shotgun (WGS) entry which is preliminary data.</text>
</comment>
<dbReference type="GO" id="GO:0020037">
    <property type="term" value="F:heme binding"/>
    <property type="evidence" value="ECO:0007669"/>
    <property type="project" value="TreeGrafter"/>
</dbReference>
<keyword evidence="8" id="KW-0560">Oxidoreductase</keyword>
<keyword evidence="7" id="KW-0106">Calcium</keyword>
<proteinExistence type="inferred from homology"/>
<evidence type="ECO:0000256" key="5">
    <source>
        <dbReference type="ARBA" id="ARBA00022723"/>
    </source>
</evidence>
<dbReference type="InterPro" id="IPR003321">
    <property type="entry name" value="Cyt_c552"/>
</dbReference>
<dbReference type="GO" id="GO:0030288">
    <property type="term" value="C:outer membrane-bounded periplasmic space"/>
    <property type="evidence" value="ECO:0007669"/>
    <property type="project" value="TreeGrafter"/>
</dbReference>
<dbReference type="Pfam" id="PF02335">
    <property type="entry name" value="Cytochrom_C552"/>
    <property type="match status" value="1"/>
</dbReference>
<comment type="catalytic activity">
    <reaction evidence="10">
        <text>6 Fe(III)-[cytochrome c] + NH4(+) + 2 H2O = 6 Fe(II)-[cytochrome c] + nitrite + 8 H(+)</text>
        <dbReference type="Rhea" id="RHEA:13089"/>
        <dbReference type="Rhea" id="RHEA-COMP:10350"/>
        <dbReference type="Rhea" id="RHEA-COMP:14399"/>
        <dbReference type="ChEBI" id="CHEBI:15377"/>
        <dbReference type="ChEBI" id="CHEBI:15378"/>
        <dbReference type="ChEBI" id="CHEBI:16301"/>
        <dbReference type="ChEBI" id="CHEBI:28938"/>
        <dbReference type="ChEBI" id="CHEBI:29033"/>
        <dbReference type="ChEBI" id="CHEBI:29034"/>
        <dbReference type="EC" id="1.7.2.2"/>
    </reaction>
</comment>
<keyword evidence="13" id="KW-1185">Reference proteome</keyword>
<name>A0A4R2RPT0_9FIRM</name>
<dbReference type="Gene3D" id="1.10.1130.10">
    <property type="entry name" value="Flavocytochrome C3, Chain A"/>
    <property type="match status" value="1"/>
</dbReference>
<dbReference type="EC" id="1.7.2.2" evidence="3"/>
<evidence type="ECO:0000256" key="4">
    <source>
        <dbReference type="ARBA" id="ARBA00022617"/>
    </source>
</evidence>
<organism evidence="12 13">
    <name type="scientific">Heliophilum fasciatum</name>
    <dbReference type="NCBI Taxonomy" id="35700"/>
    <lineage>
        <taxon>Bacteria</taxon>
        <taxon>Bacillati</taxon>
        <taxon>Bacillota</taxon>
        <taxon>Clostridia</taxon>
        <taxon>Eubacteriales</taxon>
        <taxon>Heliobacteriaceae</taxon>
        <taxon>Heliophilum</taxon>
    </lineage>
</organism>
<evidence type="ECO:0000256" key="6">
    <source>
        <dbReference type="ARBA" id="ARBA00022729"/>
    </source>
</evidence>
<feature type="chain" id="PRO_5038721499" description="nitrite reductase (cytochrome; ammonia-forming)" evidence="11">
    <location>
        <begin position="23"/>
        <end position="473"/>
    </location>
</feature>